<reference evidence="2 4" key="1">
    <citation type="journal article" date="2012" name="Nature">
        <title>Algal genomes reveal evolutionary mosaicism and the fate of nucleomorphs.</title>
        <authorList>
            <consortium name="DOE Joint Genome Institute"/>
            <person name="Curtis B.A."/>
            <person name="Tanifuji G."/>
            <person name="Burki F."/>
            <person name="Gruber A."/>
            <person name="Irimia M."/>
            <person name="Maruyama S."/>
            <person name="Arias M.C."/>
            <person name="Ball S.G."/>
            <person name="Gile G.H."/>
            <person name="Hirakawa Y."/>
            <person name="Hopkins J.F."/>
            <person name="Kuo A."/>
            <person name="Rensing S.A."/>
            <person name="Schmutz J."/>
            <person name="Symeonidi A."/>
            <person name="Elias M."/>
            <person name="Eveleigh R.J."/>
            <person name="Herman E.K."/>
            <person name="Klute M.J."/>
            <person name="Nakayama T."/>
            <person name="Obornik M."/>
            <person name="Reyes-Prieto A."/>
            <person name="Armbrust E.V."/>
            <person name="Aves S.J."/>
            <person name="Beiko R.G."/>
            <person name="Coutinho P."/>
            <person name="Dacks J.B."/>
            <person name="Durnford D.G."/>
            <person name="Fast N.M."/>
            <person name="Green B.R."/>
            <person name="Grisdale C.J."/>
            <person name="Hempel F."/>
            <person name="Henrissat B."/>
            <person name="Hoppner M.P."/>
            <person name="Ishida K."/>
            <person name="Kim E."/>
            <person name="Koreny L."/>
            <person name="Kroth P.G."/>
            <person name="Liu Y."/>
            <person name="Malik S.B."/>
            <person name="Maier U.G."/>
            <person name="McRose D."/>
            <person name="Mock T."/>
            <person name="Neilson J.A."/>
            <person name="Onodera N.T."/>
            <person name="Poole A.M."/>
            <person name="Pritham E.J."/>
            <person name="Richards T.A."/>
            <person name="Rocap G."/>
            <person name="Roy S.W."/>
            <person name="Sarai C."/>
            <person name="Schaack S."/>
            <person name="Shirato S."/>
            <person name="Slamovits C.H."/>
            <person name="Spencer D.F."/>
            <person name="Suzuki S."/>
            <person name="Worden A.Z."/>
            <person name="Zauner S."/>
            <person name="Barry K."/>
            <person name="Bell C."/>
            <person name="Bharti A.K."/>
            <person name="Crow J.A."/>
            <person name="Grimwood J."/>
            <person name="Kramer R."/>
            <person name="Lindquist E."/>
            <person name="Lucas S."/>
            <person name="Salamov A."/>
            <person name="McFadden G.I."/>
            <person name="Lane C.E."/>
            <person name="Keeling P.J."/>
            <person name="Gray M.W."/>
            <person name="Grigoriev I.V."/>
            <person name="Archibald J.M."/>
        </authorList>
    </citation>
    <scope>NUCLEOTIDE SEQUENCE</scope>
    <source>
        <strain evidence="2 4">CCMP2712</strain>
    </source>
</reference>
<dbReference type="KEGG" id="gtt:GUITHDRAFT_117839"/>
<reference evidence="4" key="2">
    <citation type="submission" date="2012-11" db="EMBL/GenBank/DDBJ databases">
        <authorList>
            <person name="Kuo A."/>
            <person name="Curtis B.A."/>
            <person name="Tanifuji G."/>
            <person name="Burki F."/>
            <person name="Gruber A."/>
            <person name="Irimia M."/>
            <person name="Maruyama S."/>
            <person name="Arias M.C."/>
            <person name="Ball S.G."/>
            <person name="Gile G.H."/>
            <person name="Hirakawa Y."/>
            <person name="Hopkins J.F."/>
            <person name="Rensing S.A."/>
            <person name="Schmutz J."/>
            <person name="Symeonidi A."/>
            <person name="Elias M."/>
            <person name="Eveleigh R.J."/>
            <person name="Herman E.K."/>
            <person name="Klute M.J."/>
            <person name="Nakayama T."/>
            <person name="Obornik M."/>
            <person name="Reyes-Prieto A."/>
            <person name="Armbrust E.V."/>
            <person name="Aves S.J."/>
            <person name="Beiko R.G."/>
            <person name="Coutinho P."/>
            <person name="Dacks J.B."/>
            <person name="Durnford D.G."/>
            <person name="Fast N.M."/>
            <person name="Green B.R."/>
            <person name="Grisdale C."/>
            <person name="Hempe F."/>
            <person name="Henrissat B."/>
            <person name="Hoppner M.P."/>
            <person name="Ishida K.-I."/>
            <person name="Kim E."/>
            <person name="Koreny L."/>
            <person name="Kroth P.G."/>
            <person name="Liu Y."/>
            <person name="Malik S.-B."/>
            <person name="Maier U.G."/>
            <person name="McRose D."/>
            <person name="Mock T."/>
            <person name="Neilson J.A."/>
            <person name="Onodera N.T."/>
            <person name="Poole A.M."/>
            <person name="Pritham E.J."/>
            <person name="Richards T.A."/>
            <person name="Rocap G."/>
            <person name="Roy S.W."/>
            <person name="Sarai C."/>
            <person name="Schaack S."/>
            <person name="Shirato S."/>
            <person name="Slamovits C.H."/>
            <person name="Spencer D.F."/>
            <person name="Suzuki S."/>
            <person name="Worden A.Z."/>
            <person name="Zauner S."/>
            <person name="Barry K."/>
            <person name="Bell C."/>
            <person name="Bharti A.K."/>
            <person name="Crow J.A."/>
            <person name="Grimwood J."/>
            <person name="Kramer R."/>
            <person name="Lindquist E."/>
            <person name="Lucas S."/>
            <person name="Salamov A."/>
            <person name="McFadden G.I."/>
            <person name="Lane C.E."/>
            <person name="Keeling P.J."/>
            <person name="Gray M.W."/>
            <person name="Grigoriev I.V."/>
            <person name="Archibald J.M."/>
        </authorList>
    </citation>
    <scope>NUCLEOTIDE SEQUENCE</scope>
    <source>
        <strain evidence="4">CCMP2712</strain>
    </source>
</reference>
<keyword evidence="1" id="KW-0812">Transmembrane</keyword>
<evidence type="ECO:0000256" key="1">
    <source>
        <dbReference type="SAM" id="Phobius"/>
    </source>
</evidence>
<name>L1IJR5_GUITC</name>
<feature type="transmembrane region" description="Helical" evidence="1">
    <location>
        <begin position="25"/>
        <end position="46"/>
    </location>
</feature>
<sequence>MSNPCGEVWDEITQQDVPKVDTKSFGLLCFILNIFFPGIGSIVAGLKGDKTSTMIVGVLQFVTSWFILGWIWSICPLSNA</sequence>
<dbReference type="GeneID" id="17292764"/>
<dbReference type="EMBL" id="JH993080">
    <property type="protein sequence ID" value="EKX36050.1"/>
    <property type="molecule type" value="Genomic_DNA"/>
</dbReference>
<dbReference type="RefSeq" id="XP_005823030.1">
    <property type="nucleotide sequence ID" value="XM_005822973.1"/>
</dbReference>
<evidence type="ECO:0000313" key="2">
    <source>
        <dbReference type="EMBL" id="EKX36050.1"/>
    </source>
</evidence>
<keyword evidence="1" id="KW-1133">Transmembrane helix</keyword>
<dbReference type="HOGENOM" id="CLU_2532435_0_0_1"/>
<dbReference type="PaxDb" id="55529-EKX36050"/>
<protein>
    <submittedName>
        <fullName evidence="2 3">Uncharacterized protein</fullName>
    </submittedName>
</protein>
<reference evidence="3" key="3">
    <citation type="submission" date="2016-03" db="UniProtKB">
        <authorList>
            <consortium name="EnsemblProtists"/>
        </authorList>
    </citation>
    <scope>IDENTIFICATION</scope>
</reference>
<feature type="transmembrane region" description="Helical" evidence="1">
    <location>
        <begin position="53"/>
        <end position="72"/>
    </location>
</feature>
<dbReference type="Proteomes" id="UP000011087">
    <property type="component" value="Unassembled WGS sequence"/>
</dbReference>
<dbReference type="OMA" id="CEGMGLI"/>
<dbReference type="EnsemblProtists" id="EKX36050">
    <property type="protein sequence ID" value="EKX36050"/>
    <property type="gene ID" value="GUITHDRAFT_117839"/>
</dbReference>
<gene>
    <name evidence="2" type="ORF">GUITHDRAFT_117839</name>
</gene>
<dbReference type="AlphaFoldDB" id="L1IJR5"/>
<keyword evidence="4" id="KW-1185">Reference proteome</keyword>
<organism evidence="2">
    <name type="scientific">Guillardia theta (strain CCMP2712)</name>
    <name type="common">Cryptophyte</name>
    <dbReference type="NCBI Taxonomy" id="905079"/>
    <lineage>
        <taxon>Eukaryota</taxon>
        <taxon>Cryptophyceae</taxon>
        <taxon>Pyrenomonadales</taxon>
        <taxon>Geminigeraceae</taxon>
        <taxon>Guillardia</taxon>
    </lineage>
</organism>
<accession>L1IJR5</accession>
<proteinExistence type="predicted"/>
<dbReference type="OrthoDB" id="192355at2759"/>
<evidence type="ECO:0000313" key="4">
    <source>
        <dbReference type="Proteomes" id="UP000011087"/>
    </source>
</evidence>
<keyword evidence="1" id="KW-0472">Membrane</keyword>
<evidence type="ECO:0000313" key="3">
    <source>
        <dbReference type="EnsemblProtists" id="EKX36050"/>
    </source>
</evidence>